<dbReference type="STRING" id="576118.SAMN05216216_11073"/>
<accession>A0A1G9F0L7</accession>
<sequence length="263" mass="30576">MEEIAKFMAEHKIIDTQVEHTDIECLGCGREIQRVIITFEGGSQKMNEAGCMCEANRKAQERQRELNARDYDRFSVIQNEYLEKSFDNYIVNSDDEEQKKMQSEALKFTKHYALNFSSHLKEKQNLFIQGTFGTGKTHLAAAIRNEVSKQNYKVLFISLPNYIEALKKEFRDKSNHHSIYKWATEADLLILDDVGANRMNEFAISELFRLVDARIDKCTVYTTNMTSEEFTQTKELNRILSRMVNRAKAIVIKGADYRRKGLM</sequence>
<dbReference type="Pfam" id="PF01695">
    <property type="entry name" value="IstB_IS21"/>
    <property type="match status" value="1"/>
</dbReference>
<dbReference type="GO" id="GO:0005524">
    <property type="term" value="F:ATP binding"/>
    <property type="evidence" value="ECO:0007669"/>
    <property type="project" value="InterPro"/>
</dbReference>
<proteinExistence type="predicted"/>
<evidence type="ECO:0000313" key="3">
    <source>
        <dbReference type="Proteomes" id="UP000199008"/>
    </source>
</evidence>
<dbReference type="PANTHER" id="PTHR30050">
    <property type="entry name" value="CHROMOSOMAL REPLICATION INITIATOR PROTEIN DNAA"/>
    <property type="match status" value="1"/>
</dbReference>
<dbReference type="AlphaFoldDB" id="A0A1G9F0L7"/>
<dbReference type="InterPro" id="IPR027417">
    <property type="entry name" value="P-loop_NTPase"/>
</dbReference>
<evidence type="ECO:0000259" key="1">
    <source>
        <dbReference type="Pfam" id="PF01695"/>
    </source>
</evidence>
<gene>
    <name evidence="2" type="ORF">SAMN05216216_11073</name>
</gene>
<dbReference type="SUPFAM" id="SSF52540">
    <property type="entry name" value="P-loop containing nucleoside triphosphate hydrolases"/>
    <property type="match status" value="1"/>
</dbReference>
<dbReference type="Proteomes" id="UP000199008">
    <property type="component" value="Unassembled WGS sequence"/>
</dbReference>
<feature type="domain" description="IstB-like ATP-binding" evidence="1">
    <location>
        <begin position="114"/>
        <end position="260"/>
    </location>
</feature>
<keyword evidence="3" id="KW-1185">Reference proteome</keyword>
<protein>
    <submittedName>
        <fullName evidence="2">DNA replication protein DnaC</fullName>
    </submittedName>
</protein>
<evidence type="ECO:0000313" key="2">
    <source>
        <dbReference type="EMBL" id="SDK81912.1"/>
    </source>
</evidence>
<dbReference type="CDD" id="cd00009">
    <property type="entry name" value="AAA"/>
    <property type="match status" value="1"/>
</dbReference>
<name>A0A1G9F0L7_9BACL</name>
<dbReference type="RefSeq" id="WP_092986104.1">
    <property type="nucleotide sequence ID" value="NZ_FNFY01000010.1"/>
</dbReference>
<dbReference type="InterPro" id="IPR002611">
    <property type="entry name" value="IstB_ATP-bd"/>
</dbReference>
<reference evidence="3" key="1">
    <citation type="submission" date="2016-10" db="EMBL/GenBank/DDBJ databases">
        <authorList>
            <person name="Varghese N."/>
            <person name="Submissions S."/>
        </authorList>
    </citation>
    <scope>NUCLEOTIDE SEQUENCE [LARGE SCALE GENOMIC DNA]</scope>
    <source>
        <strain evidence="3">CGMCC 1.8895</strain>
    </source>
</reference>
<dbReference type="PANTHER" id="PTHR30050:SF4">
    <property type="entry name" value="ATP-BINDING PROTEIN RV3427C IN INSERTION SEQUENCE-RELATED"/>
    <property type="match status" value="1"/>
</dbReference>
<dbReference type="Gene3D" id="3.40.50.300">
    <property type="entry name" value="P-loop containing nucleotide triphosphate hydrolases"/>
    <property type="match status" value="1"/>
</dbReference>
<dbReference type="EMBL" id="FNFY01000010">
    <property type="protein sequence ID" value="SDK81912.1"/>
    <property type="molecule type" value="Genomic_DNA"/>
</dbReference>
<organism evidence="2 3">
    <name type="scientific">Lacicoccus qingdaonensis</name>
    <dbReference type="NCBI Taxonomy" id="576118"/>
    <lineage>
        <taxon>Bacteria</taxon>
        <taxon>Bacillati</taxon>
        <taxon>Bacillota</taxon>
        <taxon>Bacilli</taxon>
        <taxon>Bacillales</taxon>
        <taxon>Salinicoccaceae</taxon>
        <taxon>Lacicoccus</taxon>
    </lineage>
</organism>
<dbReference type="GO" id="GO:0006260">
    <property type="term" value="P:DNA replication"/>
    <property type="evidence" value="ECO:0007669"/>
    <property type="project" value="TreeGrafter"/>
</dbReference>
<dbReference type="OrthoDB" id="2052561at2"/>